<evidence type="ECO:0000256" key="1">
    <source>
        <dbReference type="ARBA" id="ARBA00022598"/>
    </source>
</evidence>
<sequence length="942" mass="103773">MVVRETLLSNGMAPTGGRDWLIQWSGPGLRDAAYQEMNEFQRVNHFPGSTELTRKDRLWLNFSDMAETFGSEAFNFMPQTFVLPEQVQEFLEVYNQKGGLWIVKPHASSRGRGIFVLKDVSELPLNEVSVVSQYVADPLLIQGLKFDLRVYVLVTSYEPLRAYVYREGLVRFACRPYSTDAKHISDAYRHLTNYSINKGSASFVENSDVQNDNMGHKWSISALNRHLRCTGVDVKLMWTRIMDVLVKSLLAVEPTISARTRVTANHSHNCFELYGFDILVDKDLKPWLLEVNLSPSMQADSPLDWQIKSSLLADSFNLVGINRVSKQRLAEATRAKAKVLKVPGKPPGPPERRKRPAISGKSTLLRTSAESVMAEEVFTSVPLGALELEELRSTANALLECTRNQNFIRLFPTSRAVKHYGTLVDSLEAMKPWPRGRKPAQRMTASQVLSSLLFGPPPTHNNVFTERPRSRALLYRTARSERGVARGLRRGERGLHEDPSGPGEEEAEEAALPRVRATVLPRARSLTVLRAQRTSPHVPRVDLRRGAGASSAALRVDPAMEVLVENGCRLAIVEYLLRVRCHCARLSTADRQKATWPEVTARLLAFCSSLHGEGGPVDEVVDRLEDTCHAELCRMVKGRGANLDDRRVEDTRLAKLMPSMMSTSAGRQAVEQLNLMTAAELERFLLSSMCDVRFRAPLENYLLAGRSSKSTGLRSATRPGRTTTLVAGPLSELLCLPLTVGRCETPTSPEKTTSRRRVVVMQRTPAEALMTAATEAAGPAGGPVGLSDSASAAPPDAAVSPASSPASPKSVVEPAESTEVKVKSRPTSSRRPSRPPSRAGGSRPPSRSGRPPSRPQSAAKAKSLEATEDSLASFVNFMDSVESHKHQDSRVVEPVSPSKAWRVEHKPKTCSLGALLPRGEESPKKMKSMKWLPGSGPCDIEL</sequence>
<accession>A0ABP0ICI5</accession>
<feature type="region of interest" description="Disordered" evidence="6">
    <location>
        <begin position="882"/>
        <end position="942"/>
    </location>
</feature>
<comment type="catalytic activity">
    <reaction evidence="5">
        <text>L-glutamyl-[protein] + L-glutamate + ATP = gamma-L-glutamyl-L-glutamyl-[protein] + ADP + phosphate + H(+)</text>
        <dbReference type="Rhea" id="RHEA:60144"/>
        <dbReference type="Rhea" id="RHEA-COMP:10208"/>
        <dbReference type="Rhea" id="RHEA-COMP:15517"/>
        <dbReference type="ChEBI" id="CHEBI:15378"/>
        <dbReference type="ChEBI" id="CHEBI:29973"/>
        <dbReference type="ChEBI" id="CHEBI:29985"/>
        <dbReference type="ChEBI" id="CHEBI:30616"/>
        <dbReference type="ChEBI" id="CHEBI:43474"/>
        <dbReference type="ChEBI" id="CHEBI:143622"/>
        <dbReference type="ChEBI" id="CHEBI:456216"/>
    </reaction>
    <physiologicalReaction direction="left-to-right" evidence="5">
        <dbReference type="Rhea" id="RHEA:60145"/>
    </physiologicalReaction>
</comment>
<feature type="compositionally biased region" description="Low complexity" evidence="6">
    <location>
        <begin position="787"/>
        <end position="815"/>
    </location>
</feature>
<dbReference type="PROSITE" id="PS51221">
    <property type="entry name" value="TTL"/>
    <property type="match status" value="1"/>
</dbReference>
<evidence type="ECO:0000256" key="2">
    <source>
        <dbReference type="ARBA" id="ARBA00022741"/>
    </source>
</evidence>
<keyword evidence="1" id="KW-0436">Ligase</keyword>
<feature type="region of interest" description="Disordered" evidence="6">
    <location>
        <begin position="485"/>
        <end position="512"/>
    </location>
</feature>
<dbReference type="PANTHER" id="PTHR12241">
    <property type="entry name" value="TUBULIN POLYGLUTAMYLASE"/>
    <property type="match status" value="1"/>
</dbReference>
<feature type="compositionally biased region" description="Basic and acidic residues" evidence="6">
    <location>
        <begin position="882"/>
        <end position="891"/>
    </location>
</feature>
<keyword evidence="2" id="KW-0547">Nucleotide-binding</keyword>
<organism evidence="7 8">
    <name type="scientific">Durusdinium trenchii</name>
    <dbReference type="NCBI Taxonomy" id="1381693"/>
    <lineage>
        <taxon>Eukaryota</taxon>
        <taxon>Sar</taxon>
        <taxon>Alveolata</taxon>
        <taxon>Dinophyceae</taxon>
        <taxon>Suessiales</taxon>
        <taxon>Symbiodiniaceae</taxon>
        <taxon>Durusdinium</taxon>
    </lineage>
</organism>
<protein>
    <recommendedName>
        <fullName evidence="4">Tubulin--tyrosine ligase-like protein 5</fullName>
    </recommendedName>
</protein>
<dbReference type="Pfam" id="PF03133">
    <property type="entry name" value="TTL"/>
    <property type="match status" value="1"/>
</dbReference>
<feature type="region of interest" description="Disordered" evidence="6">
    <location>
        <begin position="341"/>
        <end position="361"/>
    </location>
</feature>
<evidence type="ECO:0000313" key="8">
    <source>
        <dbReference type="Proteomes" id="UP001642484"/>
    </source>
</evidence>
<comment type="caution">
    <text evidence="7">The sequence shown here is derived from an EMBL/GenBank/DDBJ whole genome shotgun (WGS) entry which is preliminary data.</text>
</comment>
<name>A0ABP0ICI5_9DINO</name>
<dbReference type="InterPro" id="IPR004344">
    <property type="entry name" value="TTL/TTLL_fam"/>
</dbReference>
<evidence type="ECO:0000256" key="3">
    <source>
        <dbReference type="ARBA" id="ARBA00022840"/>
    </source>
</evidence>
<dbReference type="Proteomes" id="UP001642484">
    <property type="component" value="Unassembled WGS sequence"/>
</dbReference>
<dbReference type="Gene3D" id="3.30.470.20">
    <property type="entry name" value="ATP-grasp fold, B domain"/>
    <property type="match status" value="1"/>
</dbReference>
<evidence type="ECO:0000256" key="6">
    <source>
        <dbReference type="SAM" id="MobiDB-lite"/>
    </source>
</evidence>
<dbReference type="SUPFAM" id="SSF56059">
    <property type="entry name" value="Glutathione synthetase ATP-binding domain-like"/>
    <property type="match status" value="1"/>
</dbReference>
<feature type="region of interest" description="Disordered" evidence="6">
    <location>
        <begin position="776"/>
        <end position="866"/>
    </location>
</feature>
<keyword evidence="3" id="KW-0067">ATP-binding</keyword>
<dbReference type="EMBL" id="CAXAMN010002570">
    <property type="protein sequence ID" value="CAK9000287.1"/>
    <property type="molecule type" value="Genomic_DNA"/>
</dbReference>
<gene>
    <name evidence="7" type="ORF">CCMP2556_LOCUS6007</name>
</gene>
<evidence type="ECO:0000256" key="4">
    <source>
        <dbReference type="ARBA" id="ARBA00041448"/>
    </source>
</evidence>
<evidence type="ECO:0000256" key="5">
    <source>
        <dbReference type="ARBA" id="ARBA00049274"/>
    </source>
</evidence>
<keyword evidence="8" id="KW-1185">Reference proteome</keyword>
<proteinExistence type="predicted"/>
<reference evidence="7 8" key="1">
    <citation type="submission" date="2024-02" db="EMBL/GenBank/DDBJ databases">
        <authorList>
            <person name="Chen Y."/>
            <person name="Shah S."/>
            <person name="Dougan E. K."/>
            <person name="Thang M."/>
            <person name="Chan C."/>
        </authorList>
    </citation>
    <scope>NUCLEOTIDE SEQUENCE [LARGE SCALE GENOMIC DNA]</scope>
</reference>
<feature type="compositionally biased region" description="Low complexity" evidence="6">
    <location>
        <begin position="825"/>
        <end position="851"/>
    </location>
</feature>
<feature type="compositionally biased region" description="Basic and acidic residues" evidence="6">
    <location>
        <begin position="485"/>
        <end position="499"/>
    </location>
</feature>
<dbReference type="PANTHER" id="PTHR12241:SF145">
    <property type="entry name" value="TUBULIN POLYGLUTAMYLASE TTLL5"/>
    <property type="match status" value="1"/>
</dbReference>
<evidence type="ECO:0000313" key="7">
    <source>
        <dbReference type="EMBL" id="CAK9000287.1"/>
    </source>
</evidence>